<evidence type="ECO:0000259" key="6">
    <source>
        <dbReference type="PROSITE" id="PS50109"/>
    </source>
</evidence>
<dbReference type="SMART" id="SM00448">
    <property type="entry name" value="REC"/>
    <property type="match status" value="1"/>
</dbReference>
<evidence type="ECO:0000313" key="8">
    <source>
        <dbReference type="EMBL" id="AVW89679.1"/>
    </source>
</evidence>
<dbReference type="InterPro" id="IPR036890">
    <property type="entry name" value="HATPase_C_sf"/>
</dbReference>
<dbReference type="Proteomes" id="UP000241447">
    <property type="component" value="Plasmid pCBLh4a"/>
</dbReference>
<geneLocation type="plasmid" evidence="9">
    <name>pcblh4a</name>
</geneLocation>
<feature type="modified residue" description="4-aspartylphosphate" evidence="4">
    <location>
        <position position="463"/>
    </location>
</feature>
<dbReference type="Pfam" id="PF00072">
    <property type="entry name" value="Response_reg"/>
    <property type="match status" value="1"/>
</dbReference>
<name>A0A2R4LXS5_9RHOB</name>
<feature type="domain" description="Histidine kinase" evidence="6">
    <location>
        <begin position="137"/>
        <end position="385"/>
    </location>
</feature>
<proteinExistence type="predicted"/>
<dbReference type="InterPro" id="IPR003594">
    <property type="entry name" value="HATPase_dom"/>
</dbReference>
<accession>A0A2R4LXS5</accession>
<dbReference type="InterPro" id="IPR011006">
    <property type="entry name" value="CheY-like_superfamily"/>
</dbReference>
<evidence type="ECO:0000313" key="9">
    <source>
        <dbReference type="Proteomes" id="UP000241447"/>
    </source>
</evidence>
<dbReference type="EMBL" id="CP028472">
    <property type="protein sequence ID" value="AVW89679.1"/>
    <property type="molecule type" value="Genomic_DNA"/>
</dbReference>
<dbReference type="PROSITE" id="PS50110">
    <property type="entry name" value="RESPONSE_REGULATORY"/>
    <property type="match status" value="1"/>
</dbReference>
<dbReference type="EC" id="2.7.13.3" evidence="2"/>
<evidence type="ECO:0000256" key="3">
    <source>
        <dbReference type="ARBA" id="ARBA00022553"/>
    </source>
</evidence>
<dbReference type="PANTHER" id="PTHR45339:SF6">
    <property type="entry name" value="SENSORY HISTIDINE PROTEIN KINASE"/>
    <property type="match status" value="1"/>
</dbReference>
<dbReference type="Gene3D" id="3.40.50.2300">
    <property type="match status" value="1"/>
</dbReference>
<protein>
    <recommendedName>
        <fullName evidence="2">histidine kinase</fullName>
        <ecNumber evidence="2">2.7.13.3</ecNumber>
    </recommendedName>
</protein>
<dbReference type="SUPFAM" id="SSF55874">
    <property type="entry name" value="ATPase domain of HSP90 chaperone/DNA topoisomerase II/histidine kinase"/>
    <property type="match status" value="1"/>
</dbReference>
<dbReference type="SMART" id="SM00387">
    <property type="entry name" value="HATPase_c"/>
    <property type="match status" value="1"/>
</dbReference>
<evidence type="ECO:0000256" key="5">
    <source>
        <dbReference type="SAM" id="MobiDB-lite"/>
    </source>
</evidence>
<dbReference type="Gene3D" id="3.30.565.10">
    <property type="entry name" value="Histidine kinase-like ATPase, C-terminal domain"/>
    <property type="match status" value="1"/>
</dbReference>
<dbReference type="InterPro" id="IPR003661">
    <property type="entry name" value="HisK_dim/P_dom"/>
</dbReference>
<dbReference type="PANTHER" id="PTHR45339">
    <property type="entry name" value="HYBRID SIGNAL TRANSDUCTION HISTIDINE KINASE J"/>
    <property type="match status" value="1"/>
</dbReference>
<comment type="catalytic activity">
    <reaction evidence="1">
        <text>ATP + protein L-histidine = ADP + protein N-phospho-L-histidine.</text>
        <dbReference type="EC" id="2.7.13.3"/>
    </reaction>
</comment>
<dbReference type="CDD" id="cd17546">
    <property type="entry name" value="REC_hyHK_CKI1_RcsC-like"/>
    <property type="match status" value="1"/>
</dbReference>
<evidence type="ECO:0000256" key="4">
    <source>
        <dbReference type="PROSITE-ProRule" id="PRU00169"/>
    </source>
</evidence>
<dbReference type="SUPFAM" id="SSF52172">
    <property type="entry name" value="CheY-like"/>
    <property type="match status" value="1"/>
</dbReference>
<dbReference type="GO" id="GO:0000155">
    <property type="term" value="F:phosphorelay sensor kinase activity"/>
    <property type="evidence" value="ECO:0007669"/>
    <property type="project" value="InterPro"/>
</dbReference>
<dbReference type="SUPFAM" id="SSF47384">
    <property type="entry name" value="Homodimeric domain of signal transducing histidine kinase"/>
    <property type="match status" value="1"/>
</dbReference>
<feature type="region of interest" description="Disordered" evidence="5">
    <location>
        <begin position="534"/>
        <end position="558"/>
    </location>
</feature>
<dbReference type="AlphaFoldDB" id="A0A2R4LXS5"/>
<reference evidence="8 9" key="1">
    <citation type="submission" date="2018-03" db="EMBL/GenBank/DDBJ databases">
        <title>The Complete Genome of Celeribacter baekdonensis strain LH4, a Thiosulfate-Oxidizing Alphaproteobacterium Isolated from Gulf of Mexico Continental Slope Sediments.</title>
        <authorList>
            <person name="Flood B.E."/>
            <person name="Bailey J.V."/>
            <person name="Leprich D."/>
        </authorList>
    </citation>
    <scope>NUCLEOTIDE SEQUENCE [LARGE SCALE GENOMIC DNA]</scope>
    <source>
        <strain evidence="8 9">LH4</strain>
        <plasmid evidence="9">Plasmid pcblh4a</plasmid>
    </source>
</reference>
<evidence type="ECO:0000256" key="1">
    <source>
        <dbReference type="ARBA" id="ARBA00000085"/>
    </source>
</evidence>
<dbReference type="InterPro" id="IPR036097">
    <property type="entry name" value="HisK_dim/P_sf"/>
</dbReference>
<keyword evidence="3 4" id="KW-0597">Phosphoprotein</keyword>
<dbReference type="InterPro" id="IPR001789">
    <property type="entry name" value="Sig_transdc_resp-reg_receiver"/>
</dbReference>
<sequence>MKETSGMVSKAAFTPSETVGTAMRPVINTIARLIATDRRPSILASESGKVLLANAAAQRLHLDRPGIHDALDWPALCLQAHRAGSTAASLSLGSTELEGEVVHVSLCVGDGYLLRLSENDLEATWLRNRARAATLMRVAHDLRTPIQSLLATADNVLSDDTHETSADKTMARQELHNSAELALDHISNILGVIRGEQSVTGLRPDETFNITEELRTLLTMIAPIARKQNVDLKLWLDPHEDIWVHGPVRFVRALFQNMIDNSVKYGGSAVEIGLSCHPLPSPTDDNDRLLITLIVSDLGGGLPPEQKTRLLEALGQTESRRPGLTEATVNTRPSAGMNVLAHALRQLGGKIHVSDRYAEPDSTQEDTEHRPVNGTTMRATFTLQKSEQPNRLQAPTTVQPLSDAPLTGISMILVEDSPSSRDWIRHILESAGARVWATGNGVEALSLLERPEVTQTLDLILTDMTLPYMSGIEFAQRLQQQGKTHWNGPIVALTAHVADSILNACSKVGIVQVLEKPIQPAELRNALLRVLSTHSEPDAPQQKAPAPHHDPEAAGGPSRLASSMIYSRNWVEAGRSPLCNVPIMKRQASFPV</sequence>
<keyword evidence="8" id="KW-0614">Plasmid</keyword>
<evidence type="ECO:0000256" key="2">
    <source>
        <dbReference type="ARBA" id="ARBA00012438"/>
    </source>
</evidence>
<evidence type="ECO:0000259" key="7">
    <source>
        <dbReference type="PROSITE" id="PS50110"/>
    </source>
</evidence>
<dbReference type="InterPro" id="IPR005467">
    <property type="entry name" value="His_kinase_dom"/>
</dbReference>
<dbReference type="Gene3D" id="1.10.287.130">
    <property type="match status" value="1"/>
</dbReference>
<dbReference type="KEGG" id="cbak:DA792_00235"/>
<feature type="domain" description="Response regulatory" evidence="7">
    <location>
        <begin position="410"/>
        <end position="531"/>
    </location>
</feature>
<dbReference type="PROSITE" id="PS50109">
    <property type="entry name" value="HIS_KIN"/>
    <property type="match status" value="1"/>
</dbReference>
<gene>
    <name evidence="8" type="ORF">DA792_00235</name>
</gene>
<dbReference type="CDD" id="cd00082">
    <property type="entry name" value="HisKA"/>
    <property type="match status" value="1"/>
</dbReference>
<organism evidence="8 9">
    <name type="scientific">Celeribacter baekdonensis</name>
    <dbReference type="NCBI Taxonomy" id="875171"/>
    <lineage>
        <taxon>Bacteria</taxon>
        <taxon>Pseudomonadati</taxon>
        <taxon>Pseudomonadota</taxon>
        <taxon>Alphaproteobacteria</taxon>
        <taxon>Rhodobacterales</taxon>
        <taxon>Roseobacteraceae</taxon>
        <taxon>Celeribacter</taxon>
    </lineage>
</organism>
<dbReference type="Pfam" id="PF02518">
    <property type="entry name" value="HATPase_c"/>
    <property type="match status" value="1"/>
</dbReference>